<keyword evidence="1" id="KW-0732">Signal</keyword>
<reference evidence="2 3" key="1">
    <citation type="journal article" date="2014" name="Nat. Commun.">
        <title>Multiple recent horizontal transfers of a large genomic region in cheese making fungi.</title>
        <authorList>
            <person name="Cheeseman K."/>
            <person name="Ropars J."/>
            <person name="Renault P."/>
            <person name="Dupont J."/>
            <person name="Gouzy J."/>
            <person name="Branca A."/>
            <person name="Abraham A.L."/>
            <person name="Ceppi M."/>
            <person name="Conseiller E."/>
            <person name="Debuchy R."/>
            <person name="Malagnac F."/>
            <person name="Goarin A."/>
            <person name="Silar P."/>
            <person name="Lacoste S."/>
            <person name="Sallet E."/>
            <person name="Bensimon A."/>
            <person name="Giraud T."/>
            <person name="Brygoo Y."/>
        </authorList>
    </citation>
    <scope>NUCLEOTIDE SEQUENCE [LARGE SCALE GENOMIC DNA]</scope>
    <source>
        <strain evidence="3">FM 013</strain>
    </source>
</reference>
<gene>
    <name evidence="2" type="ORF">PCAMFM013_S028g000001</name>
</gene>
<protein>
    <submittedName>
        <fullName evidence="2">Str. FM013</fullName>
    </submittedName>
</protein>
<dbReference type="STRING" id="1429867.A0A0G4PQM5"/>
<evidence type="ECO:0000313" key="2">
    <source>
        <dbReference type="EMBL" id="CRL28448.1"/>
    </source>
</evidence>
<keyword evidence="3" id="KW-1185">Reference proteome</keyword>
<proteinExistence type="predicted"/>
<sequence length="611" mass="64488">MRSISLGTSLSLLYAVSVAAVPGSSAKASSAVPSATPVFNVQNLAVAADTTASSASSWKEAQCTTDITDATLDPTARWEAAKADDALNEALNAWSTSGAASGLGFPEFISNYFTGPDNWNCGDIGNTPCSTVMTCNQADYPAGYLIMNSFSSIHQLHQQTYDALGDALNTMQNNIGHFASVFAPQAEDNSEIFKYIIDAVVLVASIGSSFAWNIAFKGLAMATSKWFSMGKDVTNAALISFSTAMGKDSMQSAKDALGTQNGISSALGTYFSAWTGLESGYITSLFAGASDEASIDALKTLTANGSMLLLSPKVDLSGMTSQAEKILYGQLIPAAWAISPETLYPRILRKAGACSTSIDGDVLSYMSKDTLVGGYVCYNNDAFYVVNINTSPGMEPFEALPGGNHQTLNGNDWGGVILEDMVQSSYQAYQLNGNANGYEMPALSKIIDGSGTEGDLVFENGIRTPGFFTLPICDDIEAASNTVEGGSAKGKYWPCDAPAGYNAGGTNVHVNNGCINVNGENICKSQTKYTNIADQSTGDITATIYAQFDGDDKTDYKVTPGCKLEASWPRAYGDVYFGANNCLYDSTGTNINGQCCTETTTDSVLNPYYGY</sequence>
<feature type="chain" id="PRO_5005195654" evidence="1">
    <location>
        <begin position="27"/>
        <end position="611"/>
    </location>
</feature>
<dbReference type="EMBL" id="HG793161">
    <property type="protein sequence ID" value="CRL28448.1"/>
    <property type="molecule type" value="Genomic_DNA"/>
</dbReference>
<evidence type="ECO:0000256" key="1">
    <source>
        <dbReference type="SAM" id="SignalP"/>
    </source>
</evidence>
<name>A0A0G4PQM5_PENC3</name>
<accession>A0A0G4PQM5</accession>
<feature type="signal peptide" evidence="1">
    <location>
        <begin position="1"/>
        <end position="26"/>
    </location>
</feature>
<organism evidence="2 3">
    <name type="scientific">Penicillium camemberti (strain FM 013)</name>
    <dbReference type="NCBI Taxonomy" id="1429867"/>
    <lineage>
        <taxon>Eukaryota</taxon>
        <taxon>Fungi</taxon>
        <taxon>Dikarya</taxon>
        <taxon>Ascomycota</taxon>
        <taxon>Pezizomycotina</taxon>
        <taxon>Eurotiomycetes</taxon>
        <taxon>Eurotiomycetidae</taxon>
        <taxon>Eurotiales</taxon>
        <taxon>Aspergillaceae</taxon>
        <taxon>Penicillium</taxon>
    </lineage>
</organism>
<dbReference type="Proteomes" id="UP000053732">
    <property type="component" value="Unassembled WGS sequence"/>
</dbReference>
<dbReference type="AlphaFoldDB" id="A0A0G4PQM5"/>
<evidence type="ECO:0000313" key="3">
    <source>
        <dbReference type="Proteomes" id="UP000053732"/>
    </source>
</evidence>